<feature type="region of interest" description="Disordered" evidence="1">
    <location>
        <begin position="101"/>
        <end position="120"/>
    </location>
</feature>
<accession>A0AAE0LXB9</accession>
<organism evidence="2 3">
    <name type="scientific">Chaetomium fimeti</name>
    <dbReference type="NCBI Taxonomy" id="1854472"/>
    <lineage>
        <taxon>Eukaryota</taxon>
        <taxon>Fungi</taxon>
        <taxon>Dikarya</taxon>
        <taxon>Ascomycota</taxon>
        <taxon>Pezizomycotina</taxon>
        <taxon>Sordariomycetes</taxon>
        <taxon>Sordariomycetidae</taxon>
        <taxon>Sordariales</taxon>
        <taxon>Chaetomiaceae</taxon>
        <taxon>Chaetomium</taxon>
    </lineage>
</organism>
<evidence type="ECO:0000313" key="3">
    <source>
        <dbReference type="Proteomes" id="UP001278766"/>
    </source>
</evidence>
<evidence type="ECO:0000256" key="1">
    <source>
        <dbReference type="SAM" id="MobiDB-lite"/>
    </source>
</evidence>
<name>A0AAE0LXB9_9PEZI</name>
<feature type="compositionally biased region" description="Polar residues" evidence="1">
    <location>
        <begin position="204"/>
        <end position="215"/>
    </location>
</feature>
<dbReference type="AlphaFoldDB" id="A0AAE0LXB9"/>
<feature type="region of interest" description="Disordered" evidence="1">
    <location>
        <begin position="1"/>
        <end position="26"/>
    </location>
</feature>
<reference evidence="2" key="2">
    <citation type="submission" date="2023-06" db="EMBL/GenBank/DDBJ databases">
        <authorList>
            <consortium name="Lawrence Berkeley National Laboratory"/>
            <person name="Haridas S."/>
            <person name="Hensen N."/>
            <person name="Bonometti L."/>
            <person name="Westerberg I."/>
            <person name="Brannstrom I.O."/>
            <person name="Guillou S."/>
            <person name="Cros-Aarteil S."/>
            <person name="Calhoun S."/>
            <person name="Kuo A."/>
            <person name="Mondo S."/>
            <person name="Pangilinan J."/>
            <person name="Riley R."/>
            <person name="Labutti K."/>
            <person name="Andreopoulos B."/>
            <person name="Lipzen A."/>
            <person name="Chen C."/>
            <person name="Yanf M."/>
            <person name="Daum C."/>
            <person name="Ng V."/>
            <person name="Clum A."/>
            <person name="Steindorff A."/>
            <person name="Ohm R."/>
            <person name="Martin F."/>
            <person name="Silar P."/>
            <person name="Natvig D."/>
            <person name="Lalanne C."/>
            <person name="Gautier V."/>
            <person name="Ament-Velasquez S.L."/>
            <person name="Kruys A."/>
            <person name="Hutchinson M.I."/>
            <person name="Powell A.J."/>
            <person name="Barry K."/>
            <person name="Miller A.N."/>
            <person name="Grigoriev I.V."/>
            <person name="Debuchy R."/>
            <person name="Gladieux P."/>
            <person name="Thoren M.H."/>
            <person name="Johannesson H."/>
        </authorList>
    </citation>
    <scope>NUCLEOTIDE SEQUENCE</scope>
    <source>
        <strain evidence="2">CBS 168.71</strain>
    </source>
</reference>
<feature type="compositionally biased region" description="Polar residues" evidence="1">
    <location>
        <begin position="1"/>
        <end position="15"/>
    </location>
</feature>
<gene>
    <name evidence="2" type="ORF">B0H64DRAFT_29596</name>
</gene>
<dbReference type="RefSeq" id="XP_062664552.1">
    <property type="nucleotide sequence ID" value="XM_062800075.1"/>
</dbReference>
<comment type="caution">
    <text evidence="2">The sequence shown here is derived from an EMBL/GenBank/DDBJ whole genome shotgun (WGS) entry which is preliminary data.</text>
</comment>
<sequence>MHPVSSLTEASPNNTDDLRPVSRLPASPETHHLALNAISEDHVLQPDGASPPVRKDTSSSISTAATLVTSATLGTEETPGTPYSSVASSPTTFAAQAVFSARDGSNVTQQRRASRRRTGPLTAVQRERAHLIRKMGACPDCRRRRVACHPNHHNMTWEDAAKRFRSHETSSQGLSPIIGPQISPAPLNTRPSFSQDSREMDIDTSPTQQHAQPSLSEARIRTPLPSGPRPDKHVNLPPLPGFDNFRADLQGSADRILESPFRSRYANASVLMVRWQDDEDAGAQSALNDLAKTFHENYHYTVHIKTIPASTEDSRTPWLWLSQAVTDFIADHNQRDCLRIFYYSGYSYLDGDREMVLASSKHADPASVIRWNGIQSFFENARSDALLLMDCAHYPTHTASRRTGMLELIAASAGEDHVEHLGRSAFTRAVTDQLRKRAAQPYREPFSSAELHARLLSLYPEIIREQNPEKESVVRFPTPLSMQLSGTKTLPSILLAPLQHGEVPRPPSSGAQISITFRLTDDPFNMDSWAEWLRMMPGGITEARVDGPYRDTFR</sequence>
<feature type="region of interest" description="Disordered" evidence="1">
    <location>
        <begin position="164"/>
        <end position="231"/>
    </location>
</feature>
<proteinExistence type="predicted"/>
<dbReference type="Proteomes" id="UP001278766">
    <property type="component" value="Unassembled WGS sequence"/>
</dbReference>
<keyword evidence="3" id="KW-1185">Reference proteome</keyword>
<dbReference type="EMBL" id="JAUEPN010000001">
    <property type="protein sequence ID" value="KAK3301038.1"/>
    <property type="molecule type" value="Genomic_DNA"/>
</dbReference>
<feature type="region of interest" description="Disordered" evidence="1">
    <location>
        <begin position="40"/>
        <end position="61"/>
    </location>
</feature>
<protein>
    <submittedName>
        <fullName evidence="2">Uncharacterized protein</fullName>
    </submittedName>
</protein>
<dbReference type="GeneID" id="87837023"/>
<reference evidence="2" key="1">
    <citation type="journal article" date="2023" name="Mol. Phylogenet. Evol.">
        <title>Genome-scale phylogeny and comparative genomics of the fungal order Sordariales.</title>
        <authorList>
            <person name="Hensen N."/>
            <person name="Bonometti L."/>
            <person name="Westerberg I."/>
            <person name="Brannstrom I.O."/>
            <person name="Guillou S."/>
            <person name="Cros-Aarteil S."/>
            <person name="Calhoun S."/>
            <person name="Haridas S."/>
            <person name="Kuo A."/>
            <person name="Mondo S."/>
            <person name="Pangilinan J."/>
            <person name="Riley R."/>
            <person name="LaButti K."/>
            <person name="Andreopoulos B."/>
            <person name="Lipzen A."/>
            <person name="Chen C."/>
            <person name="Yan M."/>
            <person name="Daum C."/>
            <person name="Ng V."/>
            <person name="Clum A."/>
            <person name="Steindorff A."/>
            <person name="Ohm R.A."/>
            <person name="Martin F."/>
            <person name="Silar P."/>
            <person name="Natvig D.O."/>
            <person name="Lalanne C."/>
            <person name="Gautier V."/>
            <person name="Ament-Velasquez S.L."/>
            <person name="Kruys A."/>
            <person name="Hutchinson M.I."/>
            <person name="Powell A.J."/>
            <person name="Barry K."/>
            <person name="Miller A.N."/>
            <person name="Grigoriev I.V."/>
            <person name="Debuchy R."/>
            <person name="Gladieux P."/>
            <person name="Hiltunen Thoren M."/>
            <person name="Johannesson H."/>
        </authorList>
    </citation>
    <scope>NUCLEOTIDE SEQUENCE</scope>
    <source>
        <strain evidence="2">CBS 168.71</strain>
    </source>
</reference>
<evidence type="ECO:0000313" key="2">
    <source>
        <dbReference type="EMBL" id="KAK3301038.1"/>
    </source>
</evidence>